<dbReference type="InterPro" id="IPR032710">
    <property type="entry name" value="NTF2-like_dom_sf"/>
</dbReference>
<reference evidence="2 3" key="1">
    <citation type="submission" date="2024-06" db="EMBL/GenBank/DDBJ databases">
        <title>The Natural Products Discovery Center: Release of the First 8490 Sequenced Strains for Exploring Actinobacteria Biosynthetic Diversity.</title>
        <authorList>
            <person name="Kalkreuter E."/>
            <person name="Kautsar S.A."/>
            <person name="Yang D."/>
            <person name="Bader C.D."/>
            <person name="Teijaro C.N."/>
            <person name="Fluegel L."/>
            <person name="Davis C.M."/>
            <person name="Simpson J.R."/>
            <person name="Lauterbach L."/>
            <person name="Steele A.D."/>
            <person name="Gui C."/>
            <person name="Meng S."/>
            <person name="Li G."/>
            <person name="Viehrig K."/>
            <person name="Ye F."/>
            <person name="Su P."/>
            <person name="Kiefer A.F."/>
            <person name="Nichols A."/>
            <person name="Cepeda A.J."/>
            <person name="Yan W."/>
            <person name="Fan B."/>
            <person name="Jiang Y."/>
            <person name="Adhikari A."/>
            <person name="Zheng C.-J."/>
            <person name="Schuster L."/>
            <person name="Cowan T.M."/>
            <person name="Smanski M.J."/>
            <person name="Chevrette M.G."/>
            <person name="De Carvalho L.P.S."/>
            <person name="Shen B."/>
        </authorList>
    </citation>
    <scope>NUCLEOTIDE SEQUENCE [LARGE SCALE GENOMIC DNA]</scope>
    <source>
        <strain evidence="2 3">NPDC050403</strain>
    </source>
</reference>
<dbReference type="Pfam" id="PF13577">
    <property type="entry name" value="SnoaL_4"/>
    <property type="match status" value="1"/>
</dbReference>
<comment type="caution">
    <text evidence="2">The sequence shown here is derived from an EMBL/GenBank/DDBJ whole genome shotgun (WGS) entry which is preliminary data.</text>
</comment>
<protein>
    <submittedName>
        <fullName evidence="2">Nuclear transport factor 2 family protein</fullName>
    </submittedName>
</protein>
<feature type="domain" description="SnoaL-like" evidence="1">
    <location>
        <begin position="14"/>
        <end position="133"/>
    </location>
</feature>
<proteinExistence type="predicted"/>
<gene>
    <name evidence="2" type="ORF">AB0I48_10200</name>
</gene>
<organism evidence="2 3">
    <name type="scientific">Nocardia aurea</name>
    <dbReference type="NCBI Taxonomy" id="2144174"/>
    <lineage>
        <taxon>Bacteria</taxon>
        <taxon>Bacillati</taxon>
        <taxon>Actinomycetota</taxon>
        <taxon>Actinomycetes</taxon>
        <taxon>Mycobacteriales</taxon>
        <taxon>Nocardiaceae</taxon>
        <taxon>Nocardia</taxon>
    </lineage>
</organism>
<keyword evidence="3" id="KW-1185">Reference proteome</keyword>
<name>A0ABV3FR86_9NOCA</name>
<evidence type="ECO:0000313" key="3">
    <source>
        <dbReference type="Proteomes" id="UP001551695"/>
    </source>
</evidence>
<dbReference type="RefSeq" id="WP_357782055.1">
    <property type="nucleotide sequence ID" value="NZ_JBFAKC010000004.1"/>
</dbReference>
<dbReference type="InterPro" id="IPR037401">
    <property type="entry name" value="SnoaL-like"/>
</dbReference>
<dbReference type="SUPFAM" id="SSF54427">
    <property type="entry name" value="NTF2-like"/>
    <property type="match status" value="1"/>
</dbReference>
<dbReference type="Gene3D" id="3.10.450.50">
    <property type="match status" value="1"/>
</dbReference>
<dbReference type="Proteomes" id="UP001551695">
    <property type="component" value="Unassembled WGS sequence"/>
</dbReference>
<accession>A0ABV3FR86</accession>
<evidence type="ECO:0000313" key="2">
    <source>
        <dbReference type="EMBL" id="MEV0707924.1"/>
    </source>
</evidence>
<evidence type="ECO:0000259" key="1">
    <source>
        <dbReference type="Pfam" id="PF13577"/>
    </source>
</evidence>
<sequence length="157" mass="17362">MTITNDPSIVGRDVQTYVQVQSFLAGQARLLDDVDAEGFAATFTEDGVLRHASRQDALRGREAIAEATRATAAAHAEATHRHWFDQFVVEPGPSEDVVLVSYYALTSLVDREGAVRFLPSVLVEDELRRNADGTLSVADRQVIRDDLEPAIRRSARR</sequence>
<dbReference type="EMBL" id="JBFAKC010000004">
    <property type="protein sequence ID" value="MEV0707924.1"/>
    <property type="molecule type" value="Genomic_DNA"/>
</dbReference>